<keyword evidence="2" id="KW-0436">Ligase</keyword>
<keyword evidence="4" id="KW-1133">Transmembrane helix</keyword>
<dbReference type="InterPro" id="IPR031916">
    <property type="entry name" value="LIG3_BRCT"/>
</dbReference>
<dbReference type="InterPro" id="IPR012309">
    <property type="entry name" value="DNA_ligase_ATP-dep_C"/>
</dbReference>
<dbReference type="GO" id="GO:0006310">
    <property type="term" value="P:DNA recombination"/>
    <property type="evidence" value="ECO:0007669"/>
    <property type="project" value="InterPro"/>
</dbReference>
<keyword evidence="4" id="KW-0812">Transmembrane</keyword>
<dbReference type="AlphaFoldDB" id="A0A3Q1FL52"/>
<dbReference type="InParanoid" id="A0A3Q1FL52"/>
<dbReference type="CDD" id="cd07967">
    <property type="entry name" value="OBF_DNA_ligase_III"/>
    <property type="match status" value="1"/>
</dbReference>
<evidence type="ECO:0000256" key="2">
    <source>
        <dbReference type="ARBA" id="ARBA00022598"/>
    </source>
</evidence>
<feature type="transmembrane region" description="Helical" evidence="4">
    <location>
        <begin position="20"/>
        <end position="42"/>
    </location>
</feature>
<reference evidence="6" key="2">
    <citation type="submission" date="2025-09" db="UniProtKB">
        <authorList>
            <consortium name="Ensembl"/>
        </authorList>
    </citation>
    <scope>IDENTIFICATION</scope>
</reference>
<evidence type="ECO:0000256" key="3">
    <source>
        <dbReference type="SAM" id="MobiDB-lite"/>
    </source>
</evidence>
<evidence type="ECO:0000313" key="6">
    <source>
        <dbReference type="Ensembl" id="ENSAPOP00000018771.1"/>
    </source>
</evidence>
<accession>A0A3Q1FL52</accession>
<dbReference type="PANTHER" id="PTHR45674">
    <property type="entry name" value="DNA LIGASE 1/3 FAMILY MEMBER"/>
    <property type="match status" value="1"/>
</dbReference>
<dbReference type="GO" id="GO:0006302">
    <property type="term" value="P:double-strand break repair"/>
    <property type="evidence" value="ECO:0007669"/>
    <property type="project" value="TreeGrafter"/>
</dbReference>
<proteinExistence type="inferred from homology"/>
<evidence type="ECO:0000259" key="5">
    <source>
        <dbReference type="PROSITE" id="PS50172"/>
    </source>
</evidence>
<dbReference type="CDD" id="cd18431">
    <property type="entry name" value="BRCT_DNA_ligase_III"/>
    <property type="match status" value="1"/>
</dbReference>
<dbReference type="STRING" id="80966.ENSAPOP00000018771"/>
<dbReference type="Gene3D" id="3.40.50.10190">
    <property type="entry name" value="BRCT domain"/>
    <property type="match status" value="1"/>
</dbReference>
<reference evidence="6" key="1">
    <citation type="submission" date="2025-08" db="UniProtKB">
        <authorList>
            <consortium name="Ensembl"/>
        </authorList>
    </citation>
    <scope>IDENTIFICATION</scope>
</reference>
<dbReference type="FunFam" id="2.40.50.140:FF:000085">
    <property type="entry name" value="DNA ligase"/>
    <property type="match status" value="1"/>
</dbReference>
<protein>
    <recommendedName>
        <fullName evidence="5">BRCT domain-containing protein</fullName>
    </recommendedName>
</protein>
<evidence type="ECO:0000313" key="7">
    <source>
        <dbReference type="Proteomes" id="UP000257200"/>
    </source>
</evidence>
<dbReference type="InterPro" id="IPR050191">
    <property type="entry name" value="ATP-dep_DNA_ligase"/>
</dbReference>
<dbReference type="SUPFAM" id="SSF50249">
    <property type="entry name" value="Nucleic acid-binding proteins"/>
    <property type="match status" value="1"/>
</dbReference>
<dbReference type="SUPFAM" id="SSF52113">
    <property type="entry name" value="BRCT domain"/>
    <property type="match status" value="1"/>
</dbReference>
<feature type="domain" description="BRCT" evidence="5">
    <location>
        <begin position="233"/>
        <end position="309"/>
    </location>
</feature>
<dbReference type="InterPro" id="IPR001357">
    <property type="entry name" value="BRCT_dom"/>
</dbReference>
<keyword evidence="7" id="KW-1185">Reference proteome</keyword>
<dbReference type="GO" id="GO:0003910">
    <property type="term" value="F:DNA ligase (ATP) activity"/>
    <property type="evidence" value="ECO:0007669"/>
    <property type="project" value="InterPro"/>
</dbReference>
<sequence>ILRRLVLWEYTMKTSTFRGLKFLLMLHVFFYPLGGIMSSFLMGCYDPDSKKWCTVTKCSGGYDDAMLARLQKELDVIKISKEPSKIPGWLKIIKNYYPDFIIRNPEQAPVWEITGAEFSKSEMHTADGISIRFPRMTRIRDDKDWKSATNLHQLKELYRISKENCDFKVTAGPSNDDKGSSGGDSGGNSPSSSSHRSAPAKKTSEYKTQALRCDSELLRASPLLTFLLFPLQTLLDIFSGVKLFLPASVQDFDKLRRYFVAYDGDLVPDYDAASATHTLAKPDEDSQAQRVSPSWIWECIRKRRLVAPC</sequence>
<dbReference type="Pfam" id="PF16759">
    <property type="entry name" value="LIG3_BRCT"/>
    <property type="match status" value="1"/>
</dbReference>
<dbReference type="InterPro" id="IPR012340">
    <property type="entry name" value="NA-bd_OB-fold"/>
</dbReference>
<keyword evidence="4" id="KW-0472">Membrane</keyword>
<evidence type="ECO:0000256" key="1">
    <source>
        <dbReference type="ARBA" id="ARBA00007572"/>
    </source>
</evidence>
<feature type="region of interest" description="Disordered" evidence="3">
    <location>
        <begin position="169"/>
        <end position="206"/>
    </location>
</feature>
<dbReference type="Gene3D" id="2.40.50.140">
    <property type="entry name" value="Nucleic acid-binding proteins"/>
    <property type="match status" value="1"/>
</dbReference>
<comment type="similarity">
    <text evidence="1">Belongs to the ATP-dependent DNA ligase family.</text>
</comment>
<dbReference type="Proteomes" id="UP000257200">
    <property type="component" value="Unplaced"/>
</dbReference>
<dbReference type="PROSITE" id="PS50172">
    <property type="entry name" value="BRCT"/>
    <property type="match status" value="1"/>
</dbReference>
<dbReference type="Ensembl" id="ENSAPOT00000028436.1">
    <property type="protein sequence ID" value="ENSAPOP00000018771.1"/>
    <property type="gene ID" value="ENSAPOG00000022109.1"/>
</dbReference>
<dbReference type="InterPro" id="IPR036420">
    <property type="entry name" value="BRCT_dom_sf"/>
</dbReference>
<dbReference type="GeneTree" id="ENSGT00940000156492"/>
<dbReference type="SMART" id="SM00292">
    <property type="entry name" value="BRCT"/>
    <property type="match status" value="1"/>
</dbReference>
<dbReference type="Pfam" id="PF04679">
    <property type="entry name" value="DNA_ligase_A_C"/>
    <property type="match status" value="1"/>
</dbReference>
<name>A0A3Q1FL52_9TELE</name>
<evidence type="ECO:0000256" key="4">
    <source>
        <dbReference type="SAM" id="Phobius"/>
    </source>
</evidence>
<dbReference type="GO" id="GO:0006273">
    <property type="term" value="P:lagging strand elongation"/>
    <property type="evidence" value="ECO:0007669"/>
    <property type="project" value="TreeGrafter"/>
</dbReference>
<dbReference type="FunFam" id="3.40.50.10190:FF:000032">
    <property type="entry name" value="DNA ligase"/>
    <property type="match status" value="1"/>
</dbReference>
<dbReference type="GO" id="GO:0070421">
    <property type="term" value="C:DNA ligase III-XRCC1 complex"/>
    <property type="evidence" value="ECO:0007669"/>
    <property type="project" value="TreeGrafter"/>
</dbReference>
<dbReference type="PANTHER" id="PTHR45674:SF9">
    <property type="entry name" value="DNA LIGASE 3"/>
    <property type="match status" value="1"/>
</dbReference>
<organism evidence="6 7">
    <name type="scientific">Acanthochromis polyacanthus</name>
    <name type="common">spiny chromis</name>
    <dbReference type="NCBI Taxonomy" id="80966"/>
    <lineage>
        <taxon>Eukaryota</taxon>
        <taxon>Metazoa</taxon>
        <taxon>Chordata</taxon>
        <taxon>Craniata</taxon>
        <taxon>Vertebrata</taxon>
        <taxon>Euteleostomi</taxon>
        <taxon>Actinopterygii</taxon>
        <taxon>Neopterygii</taxon>
        <taxon>Teleostei</taxon>
        <taxon>Neoteleostei</taxon>
        <taxon>Acanthomorphata</taxon>
        <taxon>Ovalentaria</taxon>
        <taxon>Pomacentridae</taxon>
        <taxon>Acanthochromis</taxon>
    </lineage>
</organism>